<dbReference type="PROSITE" id="PS51318">
    <property type="entry name" value="TAT"/>
    <property type="match status" value="1"/>
</dbReference>
<name>A0A7W7WSI4_9ACTN</name>
<feature type="domain" description="Right handed beta helix" evidence="1">
    <location>
        <begin position="350"/>
        <end position="480"/>
    </location>
</feature>
<comment type="caution">
    <text evidence="2">The sequence shown here is derived from an EMBL/GenBank/DDBJ whole genome shotgun (WGS) entry which is preliminary data.</text>
</comment>
<proteinExistence type="predicted"/>
<evidence type="ECO:0000259" key="1">
    <source>
        <dbReference type="Pfam" id="PF13229"/>
    </source>
</evidence>
<dbReference type="InterPro" id="IPR011050">
    <property type="entry name" value="Pectin_lyase_fold/virulence"/>
</dbReference>
<dbReference type="Pfam" id="PF13229">
    <property type="entry name" value="Beta_helix"/>
    <property type="match status" value="1"/>
</dbReference>
<dbReference type="InterPro" id="IPR006311">
    <property type="entry name" value="TAT_signal"/>
</dbReference>
<dbReference type="EMBL" id="JACHJW010000001">
    <property type="protein sequence ID" value="MBB4961667.1"/>
    <property type="molecule type" value="Genomic_DNA"/>
</dbReference>
<reference evidence="2 3" key="1">
    <citation type="submission" date="2020-08" db="EMBL/GenBank/DDBJ databases">
        <title>Sequencing the genomes of 1000 actinobacteria strains.</title>
        <authorList>
            <person name="Klenk H.-P."/>
        </authorList>
    </citation>
    <scope>NUCLEOTIDE SEQUENCE [LARGE SCALE GENOMIC DNA]</scope>
    <source>
        <strain evidence="2 3">DSM 45886</strain>
    </source>
</reference>
<organism evidence="2 3">
    <name type="scientific">Micromonospora polyrhachis</name>
    <dbReference type="NCBI Taxonomy" id="1282883"/>
    <lineage>
        <taxon>Bacteria</taxon>
        <taxon>Bacillati</taxon>
        <taxon>Actinomycetota</taxon>
        <taxon>Actinomycetes</taxon>
        <taxon>Micromonosporales</taxon>
        <taxon>Micromonosporaceae</taxon>
        <taxon>Micromonospora</taxon>
    </lineage>
</organism>
<dbReference type="AlphaFoldDB" id="A0A7W7WSI4"/>
<sequence length="507" mass="52308">MAPSEKSPATTGRLARRALLGGALAGGATAGALFAPGAALAAPAGWKVFFVEHPGGTPTQSGIQAALNEAHAASGGHVVVGPGTWQVTSPLRIWANTRLTLTPATVLRRTGAVNAMLRNGDSSDTSTGYNGAGNIIVEGGVWDANADSVPTPGWAIVFAHARNVTVRDLEIRDVSEWHAIELNSTADALVQNCTFVGTRLRPSAAWNQEAVSFDLAAAGLVPFGAADNTQCRGIRIIDNRCTGWPTFAGCHTGLATSGHEEVVISGNVIRDLTYWGVSLRNTSRAVVTDNTMLNVGGGVMIRCHDDTTARRSLTSVVVADNVIDTTTVDEGIRLTGANGGSAGDGQVWCTSVTGNVLRRTAGSGISAVWAPEVQIRDNSIHVSGRHGIEAINCTSATVSGNLTRDAQWSGVSVSGGGHHRITDNSVLNAARATDQARDAIQLSGVTSSMVQGNKVASANPAPRYAISADSASSGVLCVHNDLRTSYQDAALNLAGPGHITSMTGNVS</sequence>
<dbReference type="Proteomes" id="UP000578819">
    <property type="component" value="Unassembled WGS sequence"/>
</dbReference>
<dbReference type="SUPFAM" id="SSF51126">
    <property type="entry name" value="Pectin lyase-like"/>
    <property type="match status" value="2"/>
</dbReference>
<protein>
    <recommendedName>
        <fullName evidence="1">Right handed beta helix domain-containing protein</fullName>
    </recommendedName>
</protein>
<dbReference type="RefSeq" id="WP_184537353.1">
    <property type="nucleotide sequence ID" value="NZ_JACHJW010000001.1"/>
</dbReference>
<dbReference type="SMART" id="SM00710">
    <property type="entry name" value="PbH1"/>
    <property type="match status" value="8"/>
</dbReference>
<keyword evidence="3" id="KW-1185">Reference proteome</keyword>
<dbReference type="Gene3D" id="2.160.20.10">
    <property type="entry name" value="Single-stranded right-handed beta-helix, Pectin lyase-like"/>
    <property type="match status" value="1"/>
</dbReference>
<dbReference type="InterPro" id="IPR006626">
    <property type="entry name" value="PbH1"/>
</dbReference>
<evidence type="ECO:0000313" key="2">
    <source>
        <dbReference type="EMBL" id="MBB4961667.1"/>
    </source>
</evidence>
<evidence type="ECO:0000313" key="3">
    <source>
        <dbReference type="Proteomes" id="UP000578819"/>
    </source>
</evidence>
<dbReference type="InterPro" id="IPR012334">
    <property type="entry name" value="Pectin_lyas_fold"/>
</dbReference>
<gene>
    <name evidence="2" type="ORF">FHR38_005400</name>
</gene>
<accession>A0A7W7WSI4</accession>
<dbReference type="InterPro" id="IPR039448">
    <property type="entry name" value="Beta_helix"/>
</dbReference>